<sequence>MIKYQFGNYCYDTPSSQRPVPSPWDSRLLPCSQCHVADWVSLLSGLLFIACISCTVHNSWQRAEGKLPRISFAMGK</sequence>
<organism evidence="1">
    <name type="scientific">Anguilla anguilla</name>
    <name type="common">European freshwater eel</name>
    <name type="synonym">Muraena anguilla</name>
    <dbReference type="NCBI Taxonomy" id="7936"/>
    <lineage>
        <taxon>Eukaryota</taxon>
        <taxon>Metazoa</taxon>
        <taxon>Chordata</taxon>
        <taxon>Craniata</taxon>
        <taxon>Vertebrata</taxon>
        <taxon>Euteleostomi</taxon>
        <taxon>Actinopterygii</taxon>
        <taxon>Neopterygii</taxon>
        <taxon>Teleostei</taxon>
        <taxon>Anguilliformes</taxon>
        <taxon>Anguillidae</taxon>
        <taxon>Anguilla</taxon>
    </lineage>
</organism>
<proteinExistence type="predicted"/>
<protein>
    <submittedName>
        <fullName evidence="1">Uncharacterized protein</fullName>
    </submittedName>
</protein>
<dbReference type="EMBL" id="GBXM01028832">
    <property type="protein sequence ID" value="JAH79745.1"/>
    <property type="molecule type" value="Transcribed_RNA"/>
</dbReference>
<name>A0A0E9VQU7_ANGAN</name>
<dbReference type="AlphaFoldDB" id="A0A0E9VQU7"/>
<accession>A0A0E9VQU7</accession>
<reference evidence="1" key="2">
    <citation type="journal article" date="2015" name="Fish Shellfish Immunol.">
        <title>Early steps in the European eel (Anguilla anguilla)-Vibrio vulnificus interaction in the gills: Role of the RtxA13 toxin.</title>
        <authorList>
            <person name="Callol A."/>
            <person name="Pajuelo D."/>
            <person name="Ebbesson L."/>
            <person name="Teles M."/>
            <person name="MacKenzie S."/>
            <person name="Amaro C."/>
        </authorList>
    </citation>
    <scope>NUCLEOTIDE SEQUENCE</scope>
</reference>
<evidence type="ECO:0000313" key="1">
    <source>
        <dbReference type="EMBL" id="JAH79745.1"/>
    </source>
</evidence>
<reference evidence="1" key="1">
    <citation type="submission" date="2014-11" db="EMBL/GenBank/DDBJ databases">
        <authorList>
            <person name="Amaro Gonzalez C."/>
        </authorList>
    </citation>
    <scope>NUCLEOTIDE SEQUENCE</scope>
</reference>